<keyword evidence="3" id="KW-1185">Reference proteome</keyword>
<keyword evidence="1" id="KW-0812">Transmembrane</keyword>
<sequence length="253" mass="26916">MTLTIVVWTLCTVLGAGLAVGAAVWLGRSARSVEGSFTPQALTFAGGVVLSSFVLVTGFLIVGAWQLQSVARSHAHEEARVLAKAYARAGELAPQDRDAIRDRITVYTRSVVDDEWPDLAKHRASPTSWEQLDAVQSALAAVPADRREAAYDATSAALDEVYVKRYARLADLDSVSPPILFGVMVAAGLLVLVYPPLVGMTANLRNIAVLGLAGAVVGFGILLVFQLRDPFTAPLNVGPSAFQAALDRYAQLK</sequence>
<organism evidence="2 3">
    <name type="scientific">Streptodolium elevatio</name>
    <dbReference type="NCBI Taxonomy" id="3157996"/>
    <lineage>
        <taxon>Bacteria</taxon>
        <taxon>Bacillati</taxon>
        <taxon>Actinomycetota</taxon>
        <taxon>Actinomycetes</taxon>
        <taxon>Kitasatosporales</taxon>
        <taxon>Streptomycetaceae</taxon>
        <taxon>Streptodolium</taxon>
    </lineage>
</organism>
<feature type="transmembrane region" description="Helical" evidence="1">
    <location>
        <begin position="207"/>
        <end position="225"/>
    </location>
</feature>
<evidence type="ECO:0000313" key="2">
    <source>
        <dbReference type="EMBL" id="MEU8132523.1"/>
    </source>
</evidence>
<keyword evidence="1" id="KW-1133">Transmembrane helix</keyword>
<dbReference type="EMBL" id="JBEZFP010000005">
    <property type="protein sequence ID" value="MEU8132523.1"/>
    <property type="molecule type" value="Genomic_DNA"/>
</dbReference>
<gene>
    <name evidence="2" type="ORF">AB0C36_03355</name>
</gene>
<evidence type="ECO:0000313" key="3">
    <source>
        <dbReference type="Proteomes" id="UP001551482"/>
    </source>
</evidence>
<comment type="caution">
    <text evidence="2">The sequence shown here is derived from an EMBL/GenBank/DDBJ whole genome shotgun (WGS) entry which is preliminary data.</text>
</comment>
<accession>A0ABV3D9W2</accession>
<dbReference type="Proteomes" id="UP001551482">
    <property type="component" value="Unassembled WGS sequence"/>
</dbReference>
<feature type="transmembrane region" description="Helical" evidence="1">
    <location>
        <begin position="45"/>
        <end position="65"/>
    </location>
</feature>
<keyword evidence="1" id="KW-0472">Membrane</keyword>
<evidence type="ECO:0008006" key="4">
    <source>
        <dbReference type="Google" id="ProtNLM"/>
    </source>
</evidence>
<name>A0ABV3D9W2_9ACTN</name>
<feature type="transmembrane region" description="Helical" evidence="1">
    <location>
        <begin position="175"/>
        <end position="195"/>
    </location>
</feature>
<dbReference type="RefSeq" id="WP_358348483.1">
    <property type="nucleotide sequence ID" value="NZ_JBEZFP010000005.1"/>
</dbReference>
<dbReference type="Pfam" id="PF14023">
    <property type="entry name" value="Bestrophin-like"/>
    <property type="match status" value="1"/>
</dbReference>
<protein>
    <recommendedName>
        <fullName evidence="4">DUF4239 domain-containing protein</fullName>
    </recommendedName>
</protein>
<dbReference type="InterPro" id="IPR025333">
    <property type="entry name" value="DUF4239"/>
</dbReference>
<evidence type="ECO:0000256" key="1">
    <source>
        <dbReference type="SAM" id="Phobius"/>
    </source>
</evidence>
<reference evidence="2 3" key="1">
    <citation type="submission" date="2024-06" db="EMBL/GenBank/DDBJ databases">
        <title>The Natural Products Discovery Center: Release of the First 8490 Sequenced Strains for Exploring Actinobacteria Biosynthetic Diversity.</title>
        <authorList>
            <person name="Kalkreuter E."/>
            <person name="Kautsar S.A."/>
            <person name="Yang D."/>
            <person name="Bader C.D."/>
            <person name="Teijaro C.N."/>
            <person name="Fluegel L."/>
            <person name="Davis C.M."/>
            <person name="Simpson J.R."/>
            <person name="Lauterbach L."/>
            <person name="Steele A.D."/>
            <person name="Gui C."/>
            <person name="Meng S."/>
            <person name="Li G."/>
            <person name="Viehrig K."/>
            <person name="Ye F."/>
            <person name="Su P."/>
            <person name="Kiefer A.F."/>
            <person name="Nichols A."/>
            <person name="Cepeda A.J."/>
            <person name="Yan W."/>
            <person name="Fan B."/>
            <person name="Jiang Y."/>
            <person name="Adhikari A."/>
            <person name="Zheng C.-J."/>
            <person name="Schuster L."/>
            <person name="Cowan T.M."/>
            <person name="Smanski M.J."/>
            <person name="Chevrette M.G."/>
            <person name="De Carvalho L.P.S."/>
            <person name="Shen B."/>
        </authorList>
    </citation>
    <scope>NUCLEOTIDE SEQUENCE [LARGE SCALE GENOMIC DNA]</scope>
    <source>
        <strain evidence="2 3">NPDC048946</strain>
    </source>
</reference>
<proteinExistence type="predicted"/>